<feature type="compositionally biased region" description="Polar residues" evidence="1">
    <location>
        <begin position="17"/>
        <end position="28"/>
    </location>
</feature>
<evidence type="ECO:0000256" key="1">
    <source>
        <dbReference type="SAM" id="MobiDB-lite"/>
    </source>
</evidence>
<dbReference type="PANTHER" id="PTHR13182">
    <property type="entry name" value="ZINC FINGER PROTEIN 622"/>
    <property type="match status" value="1"/>
</dbReference>
<feature type="domain" description="ZN622/Rei1/Reh1 zinc finger C2H2-type" evidence="2">
    <location>
        <begin position="141"/>
        <end position="230"/>
    </location>
</feature>
<sequence length="404" mass="45084">MTIPDLTTLNTDDTTPMLAQTSSTTDTNAAPDRSPLIVAKPPSSCRLCDTELDGLQTWRAHVKSDQHVRNLQFKVAQPGSAISPQPPFSKRSHKTKRTSPSPSHAQKRNKPVINLDEDTNNDNNTEDEDEPSVALFNPQRCLFCPQISTTFDDSTTHMSAIHNFTIPFPELLAVDLETVLSYLHALIFDYRECITCSTQRSTVDAVQQHMASKGHCRLDITAETEEFYNIPQLELQSESNSQLDDEVIKQIHRDSSMPIHLSSGRIVGHRRNLDLNERRAARRGGLPDREPDLFAINSDPEAPRPGSTISRSRPGSSYAFTPSTSTDLEIASRRRANRARGGGGEIVHRSEALLAAQLSRLQVAGNRAEQKVEKRRGRLDRTSNPLLFKHFRIDAGDSRFGRAF</sequence>
<dbReference type="Pfam" id="PF12756">
    <property type="entry name" value="zf-C2H2_2"/>
    <property type="match status" value="1"/>
</dbReference>
<evidence type="ECO:0000259" key="2">
    <source>
        <dbReference type="Pfam" id="PF12756"/>
    </source>
</evidence>
<accession>A0ABR4G823</accession>
<dbReference type="InterPro" id="IPR041661">
    <property type="entry name" value="ZN622/Rei1/Reh1_Znf-C2H2"/>
</dbReference>
<keyword evidence="3" id="KW-0479">Metal-binding</keyword>
<keyword evidence="3" id="KW-0862">Zinc</keyword>
<reference evidence="3 4" key="1">
    <citation type="submission" date="2024-07" db="EMBL/GenBank/DDBJ databases">
        <title>Section-level genome sequencing and comparative genomics of Aspergillus sections Usti and Cavernicolus.</title>
        <authorList>
            <consortium name="Lawrence Berkeley National Laboratory"/>
            <person name="Nybo J.L."/>
            <person name="Vesth T.C."/>
            <person name="Theobald S."/>
            <person name="Frisvad J.C."/>
            <person name="Larsen T.O."/>
            <person name="Kjaerboelling I."/>
            <person name="Rothschild-Mancinelli K."/>
            <person name="Lyhne E.K."/>
            <person name="Kogle M.E."/>
            <person name="Barry K."/>
            <person name="Clum A."/>
            <person name="Na H."/>
            <person name="Ledsgaard L."/>
            <person name="Lin J."/>
            <person name="Lipzen A."/>
            <person name="Kuo A."/>
            <person name="Riley R."/>
            <person name="Mondo S."/>
            <person name="Labutti K."/>
            <person name="Haridas S."/>
            <person name="Pangalinan J."/>
            <person name="Salamov A.A."/>
            <person name="Simmons B.A."/>
            <person name="Magnuson J.K."/>
            <person name="Chen J."/>
            <person name="Drula E."/>
            <person name="Henrissat B."/>
            <person name="Wiebenga A."/>
            <person name="Lubbers R.J."/>
            <person name="Gomes A.C."/>
            <person name="Makela M.R."/>
            <person name="Stajich J."/>
            <person name="Grigoriev I.V."/>
            <person name="Mortensen U.H."/>
            <person name="De Vries R.P."/>
            <person name="Baker S.E."/>
            <person name="Andersen M.R."/>
        </authorList>
    </citation>
    <scope>NUCLEOTIDE SEQUENCE [LARGE SCALE GENOMIC DNA]</scope>
    <source>
        <strain evidence="3 4">CBS 209.92</strain>
    </source>
</reference>
<keyword evidence="4" id="KW-1185">Reference proteome</keyword>
<comment type="caution">
    <text evidence="3">The sequence shown here is derived from an EMBL/GenBank/DDBJ whole genome shotgun (WGS) entry which is preliminary data.</text>
</comment>
<keyword evidence="3" id="KW-0863">Zinc-finger</keyword>
<dbReference type="Proteomes" id="UP001610563">
    <property type="component" value="Unassembled WGS sequence"/>
</dbReference>
<dbReference type="PANTHER" id="PTHR13182:SF8">
    <property type="entry name" value="CYTOPLASMIC 60S SUBUNIT BIOGENESIS FACTOR ZNF622"/>
    <property type="match status" value="1"/>
</dbReference>
<dbReference type="EMBL" id="JBFTWV010000037">
    <property type="protein sequence ID" value="KAL2795173.1"/>
    <property type="molecule type" value="Genomic_DNA"/>
</dbReference>
<dbReference type="GO" id="GO:0008270">
    <property type="term" value="F:zinc ion binding"/>
    <property type="evidence" value="ECO:0007669"/>
    <property type="project" value="UniProtKB-KW"/>
</dbReference>
<protein>
    <submittedName>
        <fullName evidence="3">C2H2 type zinc-finger-domain-containing protein</fullName>
    </submittedName>
</protein>
<proteinExistence type="predicted"/>
<feature type="compositionally biased region" description="Polar residues" evidence="1">
    <location>
        <begin position="307"/>
        <end position="326"/>
    </location>
</feature>
<evidence type="ECO:0000313" key="4">
    <source>
        <dbReference type="Proteomes" id="UP001610563"/>
    </source>
</evidence>
<dbReference type="InterPro" id="IPR040025">
    <property type="entry name" value="Znf622/Rei1/Reh1"/>
</dbReference>
<feature type="compositionally biased region" description="Basic and acidic residues" evidence="1">
    <location>
        <begin position="278"/>
        <end position="292"/>
    </location>
</feature>
<name>A0ABR4G823_9EURO</name>
<feature type="region of interest" description="Disordered" evidence="1">
    <location>
        <begin position="1"/>
        <end position="40"/>
    </location>
</feature>
<evidence type="ECO:0000313" key="3">
    <source>
        <dbReference type="EMBL" id="KAL2795173.1"/>
    </source>
</evidence>
<organism evidence="3 4">
    <name type="scientific">Aspergillus keveii</name>
    <dbReference type="NCBI Taxonomy" id="714993"/>
    <lineage>
        <taxon>Eukaryota</taxon>
        <taxon>Fungi</taxon>
        <taxon>Dikarya</taxon>
        <taxon>Ascomycota</taxon>
        <taxon>Pezizomycotina</taxon>
        <taxon>Eurotiomycetes</taxon>
        <taxon>Eurotiomycetidae</taxon>
        <taxon>Eurotiales</taxon>
        <taxon>Aspergillaceae</taxon>
        <taxon>Aspergillus</taxon>
        <taxon>Aspergillus subgen. Nidulantes</taxon>
    </lineage>
</organism>
<feature type="compositionally biased region" description="Acidic residues" evidence="1">
    <location>
        <begin position="115"/>
        <end position="131"/>
    </location>
</feature>
<feature type="region of interest" description="Disordered" evidence="1">
    <location>
        <begin position="278"/>
        <end position="326"/>
    </location>
</feature>
<gene>
    <name evidence="3" type="ORF">BJX66DRAFT_302369</name>
</gene>
<feature type="region of interest" description="Disordered" evidence="1">
    <location>
        <begin position="75"/>
        <end position="131"/>
    </location>
</feature>
<feature type="compositionally biased region" description="Low complexity" evidence="1">
    <location>
        <begin position="1"/>
        <end position="15"/>
    </location>
</feature>